<accession>A0A1S7RVC8</accession>
<organism evidence="1 2">
    <name type="scientific">Agrobacterium tumefaciens str. Kerr 14</name>
    <dbReference type="NCBI Taxonomy" id="1183424"/>
    <lineage>
        <taxon>Bacteria</taxon>
        <taxon>Pseudomonadati</taxon>
        <taxon>Pseudomonadota</taxon>
        <taxon>Alphaproteobacteria</taxon>
        <taxon>Hyphomicrobiales</taxon>
        <taxon>Rhizobiaceae</taxon>
        <taxon>Rhizobium/Agrobacterium group</taxon>
        <taxon>Agrobacterium</taxon>
        <taxon>Agrobacterium tumefaciens complex</taxon>
    </lineage>
</organism>
<evidence type="ECO:0000313" key="1">
    <source>
        <dbReference type="EMBL" id="CUX57634.1"/>
    </source>
</evidence>
<protein>
    <submittedName>
        <fullName evidence="1">Uncharacterized protein</fullName>
    </submittedName>
</protein>
<reference evidence="1 2" key="1">
    <citation type="submission" date="2016-01" db="EMBL/GenBank/DDBJ databases">
        <authorList>
            <person name="Oliw E.H."/>
        </authorList>
    </citation>
    <scope>NUCLEOTIDE SEQUENCE [LARGE SCALE GENOMIC DNA]</scope>
    <source>
        <strain evidence="1 2">Kerr 14</strain>
    </source>
</reference>
<evidence type="ECO:0000313" key="2">
    <source>
        <dbReference type="Proteomes" id="UP000191897"/>
    </source>
</evidence>
<dbReference type="AlphaFoldDB" id="A0A1S7RVC8"/>
<dbReference type="Proteomes" id="UP000191897">
    <property type="component" value="Unassembled WGS sequence"/>
</dbReference>
<sequence length="89" mass="10273">MQPPLWEGVEVETRWLHFCSKRVSLFLGETYRQTPSDPSFLGAWRSDETQAQNVLCHHLPESLGISDNIRELVRKPYKSGAFKRAGEKQ</sequence>
<name>A0A1S7RVC8_AGRTU</name>
<proteinExistence type="predicted"/>
<dbReference type="EMBL" id="FBWC01000027">
    <property type="protein sequence ID" value="CUX57634.1"/>
    <property type="molecule type" value="Genomic_DNA"/>
</dbReference>
<gene>
    <name evidence="1" type="ORF">AGR4C_Lc50099</name>
</gene>